<evidence type="ECO:0000313" key="2">
    <source>
        <dbReference type="EMBL" id="ARO90933.1"/>
    </source>
</evidence>
<proteinExistence type="predicted"/>
<evidence type="ECO:0000256" key="1">
    <source>
        <dbReference type="SAM" id="Phobius"/>
    </source>
</evidence>
<keyword evidence="1" id="KW-0812">Transmembrane</keyword>
<name>A0A1X9PVW3_9RHOD</name>
<protein>
    <submittedName>
        <fullName evidence="2">Uncharacterized protein</fullName>
    </submittedName>
</protein>
<keyword evidence="2" id="KW-0150">Chloroplast</keyword>
<gene>
    <name evidence="2" type="primary">orf190</name>
</gene>
<keyword evidence="1" id="KW-0472">Membrane</keyword>
<keyword evidence="2" id="KW-0934">Plastid</keyword>
<geneLocation type="chloroplast" evidence="2"/>
<reference evidence="2" key="1">
    <citation type="submission" date="2017-03" db="EMBL/GenBank/DDBJ databases">
        <title>The new red algal subphylum Proteorhodophytina comprises the largest and most divergent plastid genomes known.</title>
        <authorList>
            <person name="Munoz-Gomez S.A."/>
            <person name="Mejia-Franco F.G."/>
            <person name="Durnin K."/>
            <person name="Morgan C."/>
            <person name="Grisdale C.J."/>
            <person name="Archibald J.M."/>
            <person name="Slamovits C.H."/>
        </authorList>
    </citation>
    <scope>NUCLEOTIDE SEQUENCE</scope>
    <source>
        <strain evidence="2">NIES-2662</strain>
    </source>
</reference>
<sequence length="363" mass="41735">MDTQKGKHTRPSNGAWVDCKFRSSFLRNPKSSHYYYLVRSILEFQLGTNISSQIFRDVYEVVVLLYPTSKYRLDFYGLGYARERNINITSLPIVSLTTLKQDSLLTRIEVIKPMIVNKFLCYRPKNKTKISEYKLLEYTPGCLPNYCEVEISEIRSKVLSLIMSVEKVSLTKELMVLLSSDKFHDMILSISMKEDEFKSKYIKHGVSFTNGLLGIDMHTGQLEWHKYNASVYSSTMRGTHELSLDMNIHEIYDHDYTLSVETYSILKSISRNDSTIAGAIRYLLRSALLGGQDARQFHVLLFLFGAAGTGKSQIIQLNVYVKALLKKYQLYLQISLVVCMLVLLLYILVKFILSVQLLVGLYQ</sequence>
<keyword evidence="1" id="KW-1133">Transmembrane helix</keyword>
<dbReference type="AlphaFoldDB" id="A0A1X9PVW3"/>
<accession>A0A1X9PVW3</accession>
<feature type="transmembrane region" description="Helical" evidence="1">
    <location>
        <begin position="330"/>
        <end position="353"/>
    </location>
</feature>
<dbReference type="EMBL" id="KY709210">
    <property type="protein sequence ID" value="ARO90933.1"/>
    <property type="molecule type" value="Genomic_DNA"/>
</dbReference>
<organism evidence="2">
    <name type="scientific">Corynoplastis japonica</name>
    <dbReference type="NCBI Taxonomy" id="700918"/>
    <lineage>
        <taxon>Eukaryota</taxon>
        <taxon>Rhodophyta</taxon>
        <taxon>Rhodellophyceae</taxon>
        <taxon>Rhodellales</taxon>
        <taxon>Rhodellaceae</taxon>
        <taxon>Corynoplastis</taxon>
    </lineage>
</organism>